<gene>
    <name evidence="2" type="ORF">RRG08_044844</name>
</gene>
<feature type="region of interest" description="Disordered" evidence="1">
    <location>
        <begin position="1"/>
        <end position="33"/>
    </location>
</feature>
<name>A0AAE1A3L4_9GAST</name>
<keyword evidence="3" id="KW-1185">Reference proteome</keyword>
<evidence type="ECO:0000313" key="3">
    <source>
        <dbReference type="Proteomes" id="UP001283361"/>
    </source>
</evidence>
<comment type="caution">
    <text evidence="2">The sequence shown here is derived from an EMBL/GenBank/DDBJ whole genome shotgun (WGS) entry which is preliminary data.</text>
</comment>
<evidence type="ECO:0000256" key="1">
    <source>
        <dbReference type="SAM" id="MobiDB-lite"/>
    </source>
</evidence>
<dbReference type="EMBL" id="JAWDGP010002698">
    <property type="protein sequence ID" value="KAK3780619.1"/>
    <property type="molecule type" value="Genomic_DNA"/>
</dbReference>
<evidence type="ECO:0000313" key="2">
    <source>
        <dbReference type="EMBL" id="KAK3780619.1"/>
    </source>
</evidence>
<feature type="compositionally biased region" description="Basic and acidic residues" evidence="1">
    <location>
        <begin position="1"/>
        <end position="19"/>
    </location>
</feature>
<organism evidence="2 3">
    <name type="scientific">Elysia crispata</name>
    <name type="common">lettuce slug</name>
    <dbReference type="NCBI Taxonomy" id="231223"/>
    <lineage>
        <taxon>Eukaryota</taxon>
        <taxon>Metazoa</taxon>
        <taxon>Spiralia</taxon>
        <taxon>Lophotrochozoa</taxon>
        <taxon>Mollusca</taxon>
        <taxon>Gastropoda</taxon>
        <taxon>Heterobranchia</taxon>
        <taxon>Euthyneura</taxon>
        <taxon>Panpulmonata</taxon>
        <taxon>Sacoglossa</taxon>
        <taxon>Placobranchoidea</taxon>
        <taxon>Plakobranchidae</taxon>
        <taxon>Elysia</taxon>
    </lineage>
</organism>
<dbReference type="AlphaFoldDB" id="A0AAE1A3L4"/>
<sequence length="253" mass="27534">MLRYWGRGEDAGDKERDCQRGMVEGNGGKRGVMSRSCHRVSESVIHESRSGNQESSAGGAWLSSMDLQQRQAANFIDILICQSLLTTDHVSVLYGGKQSVYHNSIVSMEYTNRSSLCPFKDNSYCRSEDCSLTTTQTTSDGLCVSLSQDLPDARNHAPDLAGGQREVSSCIVNTGETGAKSGLACYKQGNLGKLTTSHRLVYIELSDVIRGQSNGHQLLPLCVLHVEGVILESKEEENAGDFASKLFMTESAL</sequence>
<dbReference type="Proteomes" id="UP001283361">
    <property type="component" value="Unassembled WGS sequence"/>
</dbReference>
<reference evidence="2" key="1">
    <citation type="journal article" date="2023" name="G3 (Bethesda)">
        <title>A reference genome for the long-term kleptoplast-retaining sea slug Elysia crispata morphotype clarki.</title>
        <authorList>
            <person name="Eastman K.E."/>
            <person name="Pendleton A.L."/>
            <person name="Shaikh M.A."/>
            <person name="Suttiyut T."/>
            <person name="Ogas R."/>
            <person name="Tomko P."/>
            <person name="Gavelis G."/>
            <person name="Widhalm J.R."/>
            <person name="Wisecaver J.H."/>
        </authorList>
    </citation>
    <scope>NUCLEOTIDE SEQUENCE</scope>
    <source>
        <strain evidence="2">ECLA1</strain>
    </source>
</reference>
<protein>
    <submittedName>
        <fullName evidence="2">Uncharacterized protein</fullName>
    </submittedName>
</protein>
<accession>A0AAE1A3L4</accession>
<proteinExistence type="predicted"/>